<evidence type="ECO:0000313" key="2">
    <source>
        <dbReference type="Proteomes" id="UP000198561"/>
    </source>
</evidence>
<reference evidence="1 2" key="1">
    <citation type="submission" date="2016-10" db="EMBL/GenBank/DDBJ databases">
        <authorList>
            <person name="de Groot N.N."/>
        </authorList>
    </citation>
    <scope>NUCLEOTIDE SEQUENCE [LARGE SCALE GENOMIC DNA]</scope>
    <source>
        <strain evidence="1 2">DSM 23031</strain>
    </source>
</reference>
<proteinExistence type="predicted"/>
<dbReference type="AlphaFoldDB" id="A0A1H6HT93"/>
<protein>
    <submittedName>
        <fullName evidence="1">Uncharacterized protein</fullName>
    </submittedName>
</protein>
<organism evidence="1 2">
    <name type="scientific">Chryseobacterium culicis</name>
    <dbReference type="NCBI Taxonomy" id="680127"/>
    <lineage>
        <taxon>Bacteria</taxon>
        <taxon>Pseudomonadati</taxon>
        <taxon>Bacteroidota</taxon>
        <taxon>Flavobacteriia</taxon>
        <taxon>Flavobacteriales</taxon>
        <taxon>Weeksellaceae</taxon>
        <taxon>Chryseobacterium group</taxon>
        <taxon>Chryseobacterium</taxon>
    </lineage>
</organism>
<sequence length="53" mass="6883">MFYLIHYKIFINKKYLQIKQFTDQIHFKTNVYLPDNHYIVIYYRKIFLYIWDE</sequence>
<evidence type="ECO:0000313" key="1">
    <source>
        <dbReference type="EMBL" id="SEH39131.1"/>
    </source>
</evidence>
<dbReference type="EMBL" id="FNWQ01000005">
    <property type="protein sequence ID" value="SEH39131.1"/>
    <property type="molecule type" value="Genomic_DNA"/>
</dbReference>
<dbReference type="Proteomes" id="UP000198561">
    <property type="component" value="Unassembled WGS sequence"/>
</dbReference>
<name>A0A1H6HT93_CHRCI</name>
<gene>
    <name evidence="1" type="ORF">SAMN05421593_3600</name>
</gene>
<accession>A0A1H6HT93</accession>
<dbReference type="STRING" id="680127.SAMN05421593_3600"/>